<evidence type="ECO:0000256" key="3">
    <source>
        <dbReference type="ARBA" id="ARBA00022694"/>
    </source>
</evidence>
<gene>
    <name evidence="7" type="ORF">HHK36_012668</name>
</gene>
<keyword evidence="4" id="KW-0677">Repeat</keyword>
<protein>
    <submittedName>
        <fullName evidence="7">Uncharacterized protein</fullName>
    </submittedName>
</protein>
<dbReference type="InterPro" id="IPR036322">
    <property type="entry name" value="WD40_repeat_dom_sf"/>
</dbReference>
<proteinExistence type="predicted"/>
<sequence length="86" mass="9319">MEVAPALIALLPLEKSVAVASGSDLRVFDIEGDCSVSLMENSSGSFHTDSIRAICFGASGRLFASAGDDKLVKIWTTDFWHCRHFI</sequence>
<evidence type="ECO:0000256" key="5">
    <source>
        <dbReference type="ARBA" id="ARBA00023242"/>
    </source>
</evidence>
<comment type="caution">
    <text evidence="7">The sequence shown here is derived from an EMBL/GenBank/DDBJ whole genome shotgun (WGS) entry which is preliminary data.</text>
</comment>
<dbReference type="InterPro" id="IPR001680">
    <property type="entry name" value="WD40_rpt"/>
</dbReference>
<dbReference type="Gene3D" id="2.130.10.10">
    <property type="entry name" value="YVTN repeat-like/Quinoprotein amine dehydrogenase"/>
    <property type="match status" value="1"/>
</dbReference>
<dbReference type="GO" id="GO:0005634">
    <property type="term" value="C:nucleus"/>
    <property type="evidence" value="ECO:0007669"/>
    <property type="project" value="UniProtKB-SubCell"/>
</dbReference>
<evidence type="ECO:0000256" key="2">
    <source>
        <dbReference type="ARBA" id="ARBA00022574"/>
    </source>
</evidence>
<keyword evidence="8" id="KW-1185">Reference proteome</keyword>
<dbReference type="OMA" id="FDIEGDC"/>
<feature type="repeat" description="WD" evidence="6">
    <location>
        <begin position="44"/>
        <end position="75"/>
    </location>
</feature>
<keyword evidence="5" id="KW-0539">Nucleus</keyword>
<dbReference type="EMBL" id="JABCRI010000008">
    <property type="protein sequence ID" value="KAF8401722.1"/>
    <property type="molecule type" value="Genomic_DNA"/>
</dbReference>
<name>A0A834ZFP6_TETSI</name>
<dbReference type="PROSITE" id="PS50082">
    <property type="entry name" value="WD_REPEATS_2"/>
    <property type="match status" value="1"/>
</dbReference>
<organism evidence="7 8">
    <name type="scientific">Tetracentron sinense</name>
    <name type="common">Spur-leaf</name>
    <dbReference type="NCBI Taxonomy" id="13715"/>
    <lineage>
        <taxon>Eukaryota</taxon>
        <taxon>Viridiplantae</taxon>
        <taxon>Streptophyta</taxon>
        <taxon>Embryophyta</taxon>
        <taxon>Tracheophyta</taxon>
        <taxon>Spermatophyta</taxon>
        <taxon>Magnoliopsida</taxon>
        <taxon>Trochodendrales</taxon>
        <taxon>Trochodendraceae</taxon>
        <taxon>Tetracentron</taxon>
    </lineage>
</organism>
<dbReference type="Proteomes" id="UP000655225">
    <property type="component" value="Unassembled WGS sequence"/>
</dbReference>
<evidence type="ECO:0000256" key="6">
    <source>
        <dbReference type="PROSITE-ProRule" id="PRU00221"/>
    </source>
</evidence>
<dbReference type="SUPFAM" id="SSF50978">
    <property type="entry name" value="WD40 repeat-like"/>
    <property type="match status" value="1"/>
</dbReference>
<dbReference type="AlphaFoldDB" id="A0A834ZFP6"/>
<keyword evidence="3" id="KW-0819">tRNA processing</keyword>
<dbReference type="GO" id="GO:0043527">
    <property type="term" value="C:tRNA methyltransferase complex"/>
    <property type="evidence" value="ECO:0007669"/>
    <property type="project" value="TreeGrafter"/>
</dbReference>
<keyword evidence="2 6" id="KW-0853">WD repeat</keyword>
<dbReference type="Pfam" id="PF00400">
    <property type="entry name" value="WD40"/>
    <property type="match status" value="1"/>
</dbReference>
<evidence type="ECO:0000313" key="8">
    <source>
        <dbReference type="Proteomes" id="UP000655225"/>
    </source>
</evidence>
<dbReference type="PANTHER" id="PTHR16288">
    <property type="entry name" value="WD40 REPEAT PROTEIN 4"/>
    <property type="match status" value="1"/>
</dbReference>
<dbReference type="PANTHER" id="PTHR16288:SF0">
    <property type="entry name" value="TRNA (GUANINE-N(7)-)-METHYLTRANSFERASE NON-CATALYTIC SUBUNIT WDR4"/>
    <property type="match status" value="1"/>
</dbReference>
<dbReference type="PROSITE" id="PS50294">
    <property type="entry name" value="WD_REPEATS_REGION"/>
    <property type="match status" value="1"/>
</dbReference>
<dbReference type="SMART" id="SM00320">
    <property type="entry name" value="WD40"/>
    <property type="match status" value="1"/>
</dbReference>
<dbReference type="GO" id="GO:0006400">
    <property type="term" value="P:tRNA modification"/>
    <property type="evidence" value="ECO:0007669"/>
    <property type="project" value="TreeGrafter"/>
</dbReference>
<dbReference type="InterPro" id="IPR028884">
    <property type="entry name" value="Trm82"/>
</dbReference>
<evidence type="ECO:0000313" key="7">
    <source>
        <dbReference type="EMBL" id="KAF8401722.1"/>
    </source>
</evidence>
<dbReference type="OrthoDB" id="1932312at2759"/>
<dbReference type="GO" id="GO:0005829">
    <property type="term" value="C:cytosol"/>
    <property type="evidence" value="ECO:0007669"/>
    <property type="project" value="TreeGrafter"/>
</dbReference>
<reference evidence="7 8" key="1">
    <citation type="submission" date="2020-04" db="EMBL/GenBank/DDBJ databases">
        <title>Plant Genome Project.</title>
        <authorList>
            <person name="Zhang R.-G."/>
        </authorList>
    </citation>
    <scope>NUCLEOTIDE SEQUENCE [LARGE SCALE GENOMIC DNA]</scope>
    <source>
        <strain evidence="7">YNK0</strain>
        <tissue evidence="7">Leaf</tissue>
    </source>
</reference>
<accession>A0A834ZFP6</accession>
<dbReference type="GO" id="GO:0036265">
    <property type="term" value="P:RNA (guanine-N7)-methylation"/>
    <property type="evidence" value="ECO:0007669"/>
    <property type="project" value="InterPro"/>
</dbReference>
<evidence type="ECO:0000256" key="4">
    <source>
        <dbReference type="ARBA" id="ARBA00022737"/>
    </source>
</evidence>
<comment type="subcellular location">
    <subcellularLocation>
        <location evidence="1">Nucleus</location>
    </subcellularLocation>
</comment>
<evidence type="ECO:0000256" key="1">
    <source>
        <dbReference type="ARBA" id="ARBA00004123"/>
    </source>
</evidence>
<dbReference type="InterPro" id="IPR015943">
    <property type="entry name" value="WD40/YVTN_repeat-like_dom_sf"/>
</dbReference>